<feature type="domain" description="NADP-dependent oxidoreductase" evidence="7">
    <location>
        <begin position="15"/>
        <end position="257"/>
    </location>
</feature>
<feature type="active site" description="Proton donor" evidence="4">
    <location>
        <position position="49"/>
    </location>
</feature>
<dbReference type="GO" id="GO:0016616">
    <property type="term" value="F:oxidoreductase activity, acting on the CH-OH group of donors, NAD or NADP as acceptor"/>
    <property type="evidence" value="ECO:0007669"/>
    <property type="project" value="UniProtKB-ARBA"/>
</dbReference>
<dbReference type="Gene3D" id="3.20.20.100">
    <property type="entry name" value="NADP-dependent oxidoreductase domain"/>
    <property type="match status" value="1"/>
</dbReference>
<dbReference type="InterPro" id="IPR020471">
    <property type="entry name" value="AKR"/>
</dbReference>
<protein>
    <submittedName>
        <fullName evidence="8">Aldo keto reductase family oxidoreductase</fullName>
    </submittedName>
</protein>
<dbReference type="PROSITE" id="PS00063">
    <property type="entry name" value="ALDOKETO_REDUCTASE_3"/>
    <property type="match status" value="1"/>
</dbReference>
<dbReference type="eggNOG" id="COG0656">
    <property type="taxonomic scope" value="Bacteria"/>
</dbReference>
<comment type="caution">
    <text evidence="8">The sequence shown here is derived from an EMBL/GenBank/DDBJ whole genome shotgun (WGS) entry which is preliminary data.</text>
</comment>
<dbReference type="PANTHER" id="PTHR43827">
    <property type="entry name" value="2,5-DIKETO-D-GLUCONIC ACID REDUCTASE"/>
    <property type="match status" value="1"/>
</dbReference>
<dbReference type="Pfam" id="PF00248">
    <property type="entry name" value="Aldo_ket_red"/>
    <property type="match status" value="1"/>
</dbReference>
<dbReference type="InterPro" id="IPR023210">
    <property type="entry name" value="NADP_OxRdtase_dom"/>
</dbReference>
<dbReference type="PROSITE" id="PS00062">
    <property type="entry name" value="ALDOKETO_REDUCTASE_2"/>
    <property type="match status" value="1"/>
</dbReference>
<dbReference type="SUPFAM" id="SSF51430">
    <property type="entry name" value="NAD(P)-linked oxidoreductase"/>
    <property type="match status" value="1"/>
</dbReference>
<evidence type="ECO:0000259" key="7">
    <source>
        <dbReference type="Pfam" id="PF00248"/>
    </source>
</evidence>
<organism evidence="8 9">
    <name type="scientific">Latilactobacillus fuchuensis DSM 14340 = JCM 11249</name>
    <dbReference type="NCBI Taxonomy" id="1423747"/>
    <lineage>
        <taxon>Bacteria</taxon>
        <taxon>Bacillati</taxon>
        <taxon>Bacillota</taxon>
        <taxon>Bacilli</taxon>
        <taxon>Lactobacillales</taxon>
        <taxon>Lactobacillaceae</taxon>
        <taxon>Latilactobacillus</taxon>
    </lineage>
</organism>
<evidence type="ECO:0000256" key="6">
    <source>
        <dbReference type="PIRSR" id="PIRSR000097-3"/>
    </source>
</evidence>
<keyword evidence="2" id="KW-0521">NADP</keyword>
<dbReference type="CDD" id="cd19133">
    <property type="entry name" value="AKR_AKR5F1"/>
    <property type="match status" value="1"/>
</dbReference>
<dbReference type="AlphaFoldDB" id="A0A0R1RP53"/>
<evidence type="ECO:0000256" key="3">
    <source>
        <dbReference type="ARBA" id="ARBA00023002"/>
    </source>
</evidence>
<name>A0A0R1RP53_9LACO</name>
<feature type="site" description="Lowers pKa of active site Tyr" evidence="6">
    <location>
        <position position="74"/>
    </location>
</feature>
<dbReference type="RefSeq" id="WP_025082980.1">
    <property type="nucleotide sequence ID" value="NZ_AZEX01000055.1"/>
</dbReference>
<dbReference type="InterPro" id="IPR036812">
    <property type="entry name" value="NAD(P)_OxRdtase_dom_sf"/>
</dbReference>
<evidence type="ECO:0000313" key="8">
    <source>
        <dbReference type="EMBL" id="KRL59088.1"/>
    </source>
</evidence>
<comment type="similarity">
    <text evidence="1">Belongs to the aldo/keto reductase family.</text>
</comment>
<accession>A0A0R1RP53</accession>
<keyword evidence="3" id="KW-0560">Oxidoreductase</keyword>
<dbReference type="STRING" id="1423747.FC69_GL001846"/>
<reference evidence="8 9" key="1">
    <citation type="journal article" date="2015" name="Genome Announc.">
        <title>Expanding the biotechnology potential of lactobacilli through comparative genomics of 213 strains and associated genera.</title>
        <authorList>
            <person name="Sun Z."/>
            <person name="Harris H.M."/>
            <person name="McCann A."/>
            <person name="Guo C."/>
            <person name="Argimon S."/>
            <person name="Zhang W."/>
            <person name="Yang X."/>
            <person name="Jeffery I.B."/>
            <person name="Cooney J.C."/>
            <person name="Kagawa T.F."/>
            <person name="Liu W."/>
            <person name="Song Y."/>
            <person name="Salvetti E."/>
            <person name="Wrobel A."/>
            <person name="Rasinkangas P."/>
            <person name="Parkhill J."/>
            <person name="Rea M.C."/>
            <person name="O'Sullivan O."/>
            <person name="Ritari J."/>
            <person name="Douillard F.P."/>
            <person name="Paul Ross R."/>
            <person name="Yang R."/>
            <person name="Briner A.E."/>
            <person name="Felis G.E."/>
            <person name="de Vos W.M."/>
            <person name="Barrangou R."/>
            <person name="Klaenhammer T.R."/>
            <person name="Caufield P.W."/>
            <person name="Cui Y."/>
            <person name="Zhang H."/>
            <person name="O'Toole P.W."/>
        </authorList>
    </citation>
    <scope>NUCLEOTIDE SEQUENCE [LARGE SCALE GENOMIC DNA]</scope>
    <source>
        <strain evidence="8 9">DSM 14340</strain>
    </source>
</reference>
<evidence type="ECO:0000256" key="2">
    <source>
        <dbReference type="ARBA" id="ARBA00022857"/>
    </source>
</evidence>
<dbReference type="InterPro" id="IPR018170">
    <property type="entry name" value="Aldo/ket_reductase_CS"/>
</dbReference>
<dbReference type="OrthoDB" id="9804790at2"/>
<dbReference type="FunFam" id="3.20.20.100:FF:000015">
    <property type="entry name" value="Oxidoreductase, aldo/keto reductase family"/>
    <property type="match status" value="1"/>
</dbReference>
<dbReference type="EMBL" id="AZEX01000055">
    <property type="protein sequence ID" value="KRL59088.1"/>
    <property type="molecule type" value="Genomic_DNA"/>
</dbReference>
<dbReference type="PANTHER" id="PTHR43827:SF3">
    <property type="entry name" value="NADP-DEPENDENT OXIDOREDUCTASE DOMAIN-CONTAINING PROTEIN"/>
    <property type="match status" value="1"/>
</dbReference>
<evidence type="ECO:0000313" key="9">
    <source>
        <dbReference type="Proteomes" id="UP000051264"/>
    </source>
</evidence>
<evidence type="ECO:0000256" key="5">
    <source>
        <dbReference type="PIRSR" id="PIRSR000097-2"/>
    </source>
</evidence>
<proteinExistence type="inferred from homology"/>
<dbReference type="Proteomes" id="UP000051264">
    <property type="component" value="Unassembled WGS sequence"/>
</dbReference>
<dbReference type="PROSITE" id="PS00798">
    <property type="entry name" value="ALDOKETO_REDUCTASE_1"/>
    <property type="match status" value="1"/>
</dbReference>
<sequence>MKKIQLNNGVEVPALGFGTFQITDPIEAEQAVKEAIQVGYRHIDTAQSYMNETAVGKGIQASGVDRKELFITTKIWVENVSYDGVMTSFERSLRRLNLDYVDLLLIHQPYNDVYGAWRAMEELQASGKIRAIGVSNFAVDRVVDLAEFNQVTPQINQIEINPFQQQTTNIAALKAEGVAVEAWAPFAEGKNGIFTNPVLQAIGAKYHKSVAQVILRWVVEQDIITLAKSTKPERMRENLDIFDFELTTEDQAAIATLNVGESQFFSHADPASIKWMASRKMNV</sequence>
<dbReference type="PIRSF" id="PIRSF000097">
    <property type="entry name" value="AKR"/>
    <property type="match status" value="1"/>
</dbReference>
<feature type="binding site" evidence="5">
    <location>
        <position position="107"/>
    </location>
    <ligand>
        <name>substrate</name>
    </ligand>
</feature>
<dbReference type="PRINTS" id="PR00069">
    <property type="entry name" value="ALDKETRDTASE"/>
</dbReference>
<dbReference type="PATRIC" id="fig|1423747.3.peg.1875"/>
<evidence type="ECO:0000256" key="1">
    <source>
        <dbReference type="ARBA" id="ARBA00007905"/>
    </source>
</evidence>
<gene>
    <name evidence="8" type="ORF">FC69_GL001846</name>
</gene>
<evidence type="ECO:0000256" key="4">
    <source>
        <dbReference type="PIRSR" id="PIRSR000097-1"/>
    </source>
</evidence>